<feature type="domain" description="Fucosyltransferase N-terminal" evidence="1">
    <location>
        <begin position="11"/>
        <end position="67"/>
    </location>
</feature>
<evidence type="ECO:0000313" key="2">
    <source>
        <dbReference type="Proteomes" id="UP000887560"/>
    </source>
</evidence>
<dbReference type="SUPFAM" id="SSF53756">
    <property type="entry name" value="UDP-Glycosyltransferase/glycogen phosphorylase"/>
    <property type="match status" value="1"/>
</dbReference>
<dbReference type="AlphaFoldDB" id="A0A915PDC3"/>
<accession>A0A915PDC3</accession>
<dbReference type="Pfam" id="PF17039">
    <property type="entry name" value="Glyco_tran_10_N"/>
    <property type="match status" value="1"/>
</dbReference>
<dbReference type="InterPro" id="IPR031481">
    <property type="entry name" value="Glyco_tran_10_N"/>
</dbReference>
<organism evidence="2 3">
    <name type="scientific">Meloidogyne floridensis</name>
    <dbReference type="NCBI Taxonomy" id="298350"/>
    <lineage>
        <taxon>Eukaryota</taxon>
        <taxon>Metazoa</taxon>
        <taxon>Ecdysozoa</taxon>
        <taxon>Nematoda</taxon>
        <taxon>Chromadorea</taxon>
        <taxon>Rhabditida</taxon>
        <taxon>Tylenchina</taxon>
        <taxon>Tylenchomorpha</taxon>
        <taxon>Tylenchoidea</taxon>
        <taxon>Meloidogynidae</taxon>
        <taxon>Meloidogyninae</taxon>
        <taxon>Meloidogyne</taxon>
    </lineage>
</organism>
<reference evidence="3" key="1">
    <citation type="submission" date="2022-11" db="UniProtKB">
        <authorList>
            <consortium name="WormBaseParasite"/>
        </authorList>
    </citation>
    <scope>IDENTIFICATION</scope>
</reference>
<proteinExistence type="predicted"/>
<protein>
    <submittedName>
        <fullName evidence="3">Fucosyltransferase N-terminal domain-containing protein</fullName>
    </submittedName>
</protein>
<keyword evidence="2" id="KW-1185">Reference proteome</keyword>
<dbReference type="Proteomes" id="UP000887560">
    <property type="component" value="Unplaced"/>
</dbReference>
<evidence type="ECO:0000259" key="1">
    <source>
        <dbReference type="Pfam" id="PF17039"/>
    </source>
</evidence>
<name>A0A915PDC3_9BILA</name>
<sequence length="112" mass="13509">MVILTKMYNITECPYECEYTTNKDLQMNASVIIFSIRNEHKKLPKSRSSKQLYVFCIHESPPYTYEYFKYNTNMLMRQYDWVFGMAERGTNQVRFFNIAAYTLEQLIHFSQL</sequence>
<evidence type="ECO:0000313" key="3">
    <source>
        <dbReference type="WBParaSite" id="scf7180000424719.g13804"/>
    </source>
</evidence>
<dbReference type="WBParaSite" id="scf7180000424719.g13804">
    <property type="protein sequence ID" value="scf7180000424719.g13804"/>
    <property type="gene ID" value="scf7180000424719.g13804"/>
</dbReference>